<dbReference type="Gene3D" id="3.20.20.80">
    <property type="entry name" value="Glycosidases"/>
    <property type="match status" value="1"/>
</dbReference>
<dbReference type="AlphaFoldDB" id="A0A1J5REC0"/>
<organism evidence="1">
    <name type="scientific">mine drainage metagenome</name>
    <dbReference type="NCBI Taxonomy" id="410659"/>
    <lineage>
        <taxon>unclassified sequences</taxon>
        <taxon>metagenomes</taxon>
        <taxon>ecological metagenomes</taxon>
    </lineage>
</organism>
<dbReference type="PANTHER" id="PTHR41244">
    <property type="entry name" value="RHAMNAN SYNTHESIS F"/>
    <property type="match status" value="1"/>
</dbReference>
<proteinExistence type="predicted"/>
<dbReference type="Pfam" id="PF14307">
    <property type="entry name" value="Glyco_tran_WbsX"/>
    <property type="match status" value="1"/>
</dbReference>
<dbReference type="PANTHER" id="PTHR41244:SF1">
    <property type="entry name" value="GLYCOSYLTRANSFERASE"/>
    <property type="match status" value="1"/>
</dbReference>
<dbReference type="InterPro" id="IPR032719">
    <property type="entry name" value="WbsX"/>
</dbReference>
<sequence>MTVSVLAFFDTRFQSNAAARRWGGGWPAVGAARPASHAHPPLALPAGLGCYDLEQGQSAAQVVGLARAAGIDGFVVECRWDGQDYWTGAAPLAPLTGDSFGLAYLWRNEEDAFWCQPAAMAARQERAERLIRALAQAAPALLGGRVVLIVDRPAALSDVAESIALLREAAAAQGLPGLYLLSNGARPVEWGYDAALDPGPAEWQVSSPANRPDGFALLEIMAGLKDSVEAQDRFYAYTLFVVSRMVRRERRGKAMPRVFPAFYDWASHPNGGATLLTHHGGKPVEPYWFELFLENAMLLARHSLPAGEQAVFLQSWNGWLEGSQIEPSQQEGDLIYNAARKAIARARYILKTQAPGETPPLPEALRQRLDWVLEAAGAIVAETGREAPSV</sequence>
<evidence type="ECO:0000313" key="1">
    <source>
        <dbReference type="EMBL" id="OIQ93706.1"/>
    </source>
</evidence>
<name>A0A1J5REC0_9ZZZZ</name>
<comment type="caution">
    <text evidence="1">The sequence shown here is derived from an EMBL/GenBank/DDBJ whole genome shotgun (WGS) entry which is preliminary data.</text>
</comment>
<gene>
    <name evidence="1" type="ORF">GALL_242970</name>
</gene>
<accession>A0A1J5REC0</accession>
<dbReference type="EMBL" id="MLJW01000201">
    <property type="protein sequence ID" value="OIQ93706.1"/>
    <property type="molecule type" value="Genomic_DNA"/>
</dbReference>
<reference evidence="1" key="1">
    <citation type="submission" date="2016-10" db="EMBL/GenBank/DDBJ databases">
        <title>Sequence of Gallionella enrichment culture.</title>
        <authorList>
            <person name="Poehlein A."/>
            <person name="Muehling M."/>
            <person name="Daniel R."/>
        </authorList>
    </citation>
    <scope>NUCLEOTIDE SEQUENCE</scope>
</reference>
<protein>
    <submittedName>
        <fullName evidence="1">Uncharacterized protein</fullName>
    </submittedName>
</protein>